<comment type="similarity">
    <text evidence="1">Belongs to the strumpellin family.</text>
</comment>
<name>A0A8J6C1V5_ELECQ</name>
<dbReference type="GO" id="GO:0140285">
    <property type="term" value="P:endosome fission"/>
    <property type="evidence" value="ECO:0007669"/>
    <property type="project" value="TreeGrafter"/>
</dbReference>
<dbReference type="GO" id="GO:0030041">
    <property type="term" value="P:actin filament polymerization"/>
    <property type="evidence" value="ECO:0007669"/>
    <property type="project" value="TreeGrafter"/>
</dbReference>
<dbReference type="AlphaFoldDB" id="A0A8J6C1V5"/>
<dbReference type="Pfam" id="PF10266">
    <property type="entry name" value="Strumpellin"/>
    <property type="match status" value="1"/>
</dbReference>
<keyword evidence="5" id="KW-1185">Reference proteome</keyword>
<evidence type="ECO:0000313" key="4">
    <source>
        <dbReference type="EMBL" id="KAG9460417.1"/>
    </source>
</evidence>
<accession>A0A8J6C1V5</accession>
<proteinExistence type="inferred from homology"/>
<dbReference type="GO" id="GO:0071203">
    <property type="term" value="C:WASH complex"/>
    <property type="evidence" value="ECO:0007669"/>
    <property type="project" value="InterPro"/>
</dbReference>
<feature type="non-terminal residue" evidence="4">
    <location>
        <position position="78"/>
    </location>
</feature>
<gene>
    <name evidence="4" type="ORF">GDO78_021951</name>
</gene>
<evidence type="ECO:0000313" key="5">
    <source>
        <dbReference type="Proteomes" id="UP000770717"/>
    </source>
</evidence>
<dbReference type="GO" id="GO:0051125">
    <property type="term" value="P:regulation of actin nucleation"/>
    <property type="evidence" value="ECO:0007669"/>
    <property type="project" value="TreeGrafter"/>
</dbReference>
<evidence type="ECO:0000256" key="2">
    <source>
        <dbReference type="ARBA" id="ARBA00013581"/>
    </source>
</evidence>
<dbReference type="GO" id="GO:0007032">
    <property type="term" value="P:endosome organization"/>
    <property type="evidence" value="ECO:0007669"/>
    <property type="project" value="TreeGrafter"/>
</dbReference>
<sequence>GPENCEGRLEAKPELQDLDEEFRENNIEILTRFYLAFESVHKYIVDLNRYLDDLNEGIYIQQTLETVLLNEDGKQLLV</sequence>
<dbReference type="InterPro" id="IPR019393">
    <property type="entry name" value="WASH_strumpellin"/>
</dbReference>
<dbReference type="OrthoDB" id="565118at2759"/>
<evidence type="ECO:0000256" key="3">
    <source>
        <dbReference type="ARBA" id="ARBA00029945"/>
    </source>
</evidence>
<dbReference type="EMBL" id="WNTK01071997">
    <property type="protein sequence ID" value="KAG9460417.1"/>
    <property type="molecule type" value="Genomic_DNA"/>
</dbReference>
<feature type="non-terminal residue" evidence="4">
    <location>
        <position position="1"/>
    </location>
</feature>
<evidence type="ECO:0000256" key="1">
    <source>
        <dbReference type="ARBA" id="ARBA00006224"/>
    </source>
</evidence>
<protein>
    <recommendedName>
        <fullName evidence="2">WASH complex subunit 5</fullName>
    </recommendedName>
    <alternativeName>
        <fullName evidence="3">WASH complex subunit strumpellin</fullName>
    </alternativeName>
</protein>
<dbReference type="PANTHER" id="PTHR15691">
    <property type="entry name" value="WASH COMPLEX SUBUNIT 5"/>
    <property type="match status" value="1"/>
</dbReference>
<dbReference type="GO" id="GO:0005768">
    <property type="term" value="C:endosome"/>
    <property type="evidence" value="ECO:0007669"/>
    <property type="project" value="TreeGrafter"/>
</dbReference>
<dbReference type="Proteomes" id="UP000770717">
    <property type="component" value="Unassembled WGS sequence"/>
</dbReference>
<organism evidence="4 5">
    <name type="scientific">Eleutherodactylus coqui</name>
    <name type="common">Puerto Rican coqui</name>
    <dbReference type="NCBI Taxonomy" id="57060"/>
    <lineage>
        <taxon>Eukaryota</taxon>
        <taxon>Metazoa</taxon>
        <taxon>Chordata</taxon>
        <taxon>Craniata</taxon>
        <taxon>Vertebrata</taxon>
        <taxon>Euteleostomi</taxon>
        <taxon>Amphibia</taxon>
        <taxon>Batrachia</taxon>
        <taxon>Anura</taxon>
        <taxon>Neobatrachia</taxon>
        <taxon>Hyloidea</taxon>
        <taxon>Eleutherodactylidae</taxon>
        <taxon>Eleutherodactylinae</taxon>
        <taxon>Eleutherodactylus</taxon>
        <taxon>Eleutherodactylus</taxon>
    </lineage>
</organism>
<reference evidence="4" key="1">
    <citation type="thesis" date="2020" institute="ProQuest LLC" country="789 East Eisenhower Parkway, Ann Arbor, MI, USA">
        <title>Comparative Genomics and Chromosome Evolution.</title>
        <authorList>
            <person name="Mudd A.B."/>
        </authorList>
    </citation>
    <scope>NUCLEOTIDE SEQUENCE</scope>
    <source>
        <strain evidence="4">HN-11 Male</strain>
        <tissue evidence="4">Kidney and liver</tissue>
    </source>
</reference>
<dbReference type="PANTHER" id="PTHR15691:SF6">
    <property type="entry name" value="WASH COMPLEX SUBUNIT 5"/>
    <property type="match status" value="1"/>
</dbReference>
<comment type="caution">
    <text evidence="4">The sequence shown here is derived from an EMBL/GenBank/DDBJ whole genome shotgun (WGS) entry which is preliminary data.</text>
</comment>